<feature type="non-terminal residue" evidence="1">
    <location>
        <position position="260"/>
    </location>
</feature>
<comment type="caution">
    <text evidence="1">The sequence shown here is derived from an EMBL/GenBank/DDBJ whole genome shotgun (WGS) entry which is preliminary data.</text>
</comment>
<dbReference type="PANTHER" id="PTHR13382">
    <property type="entry name" value="MITOCHONDRIAL ATP SYNTHASE COUPLING FACTOR B"/>
    <property type="match status" value="1"/>
</dbReference>
<sequence>VCKKWNQILSDNSLWRHVDLTEYRLDLKAIWKLVRYHLSPSLLTLKIQCYAYADSNSKGRALVSKALLRELSTRCPNLRLLHLNECKMNSIPFKYLPPSTTCLDMVCSRWKSRWMKDKQMHLPNLQQLSLVLSGQMNDFDIGDIATFAKHLTELEVLNLILLKIDDSAVQYIALHLKKLQKLRFVHCHSITDRAVISIAEGLPALNMLDISYCPRITMRGLKSLFVCKLSVLIVGREYSLSEKKKQILKTGFPENFVLIA</sequence>
<evidence type="ECO:0008006" key="3">
    <source>
        <dbReference type="Google" id="ProtNLM"/>
    </source>
</evidence>
<gene>
    <name evidence="1" type="ORF">CUNI_LOCUS18670</name>
</gene>
<reference evidence="1" key="1">
    <citation type="submission" date="2021-04" db="EMBL/GenBank/DDBJ databases">
        <authorList>
            <consortium name="Molecular Ecology Group"/>
        </authorList>
    </citation>
    <scope>NUCLEOTIDE SEQUENCE</scope>
</reference>
<keyword evidence="2" id="KW-1185">Reference proteome</keyword>
<dbReference type="OrthoDB" id="3219396at2759"/>
<protein>
    <recommendedName>
        <fullName evidence="3">F-box domain-containing protein</fullName>
    </recommendedName>
</protein>
<dbReference type="EMBL" id="CAJHNH020005925">
    <property type="protein sequence ID" value="CAG5133112.1"/>
    <property type="molecule type" value="Genomic_DNA"/>
</dbReference>
<dbReference type="InterPro" id="IPR050648">
    <property type="entry name" value="F-box_LRR-repeat"/>
</dbReference>
<dbReference type="Gene3D" id="3.80.10.10">
    <property type="entry name" value="Ribonuclease Inhibitor"/>
    <property type="match status" value="1"/>
</dbReference>
<dbReference type="SMART" id="SM00367">
    <property type="entry name" value="LRR_CC"/>
    <property type="match status" value="3"/>
</dbReference>
<dbReference type="PANTHER" id="PTHR13382:SF46">
    <property type="entry name" value="LEUCINE-RICH REPEAT-CONTAINING PROTEIN"/>
    <property type="match status" value="1"/>
</dbReference>
<organism evidence="1 2">
    <name type="scientific">Candidula unifasciata</name>
    <dbReference type="NCBI Taxonomy" id="100452"/>
    <lineage>
        <taxon>Eukaryota</taxon>
        <taxon>Metazoa</taxon>
        <taxon>Spiralia</taxon>
        <taxon>Lophotrochozoa</taxon>
        <taxon>Mollusca</taxon>
        <taxon>Gastropoda</taxon>
        <taxon>Heterobranchia</taxon>
        <taxon>Euthyneura</taxon>
        <taxon>Panpulmonata</taxon>
        <taxon>Eupulmonata</taxon>
        <taxon>Stylommatophora</taxon>
        <taxon>Helicina</taxon>
        <taxon>Helicoidea</taxon>
        <taxon>Geomitridae</taxon>
        <taxon>Candidula</taxon>
    </lineage>
</organism>
<dbReference type="GO" id="GO:0005737">
    <property type="term" value="C:cytoplasm"/>
    <property type="evidence" value="ECO:0007669"/>
    <property type="project" value="TreeGrafter"/>
</dbReference>
<accession>A0A8S3ZYK5</accession>
<dbReference type="SUPFAM" id="SSF52047">
    <property type="entry name" value="RNI-like"/>
    <property type="match status" value="1"/>
</dbReference>
<dbReference type="AlphaFoldDB" id="A0A8S3ZYK5"/>
<dbReference type="Proteomes" id="UP000678393">
    <property type="component" value="Unassembled WGS sequence"/>
</dbReference>
<evidence type="ECO:0000313" key="2">
    <source>
        <dbReference type="Proteomes" id="UP000678393"/>
    </source>
</evidence>
<dbReference type="InterPro" id="IPR032675">
    <property type="entry name" value="LRR_dom_sf"/>
</dbReference>
<name>A0A8S3ZYK5_9EUPU</name>
<dbReference type="InterPro" id="IPR006553">
    <property type="entry name" value="Leu-rich_rpt_Cys-con_subtyp"/>
</dbReference>
<evidence type="ECO:0000313" key="1">
    <source>
        <dbReference type="EMBL" id="CAG5133112.1"/>
    </source>
</evidence>
<proteinExistence type="predicted"/>